<dbReference type="PANTHER" id="PTHR30572:SF4">
    <property type="entry name" value="ABC TRANSPORTER PERMEASE YTRF"/>
    <property type="match status" value="1"/>
</dbReference>
<feature type="transmembrane region" description="Helical" evidence="7">
    <location>
        <begin position="336"/>
        <end position="361"/>
    </location>
</feature>
<comment type="caution">
    <text evidence="10">The sequence shown here is derived from an EMBL/GenBank/DDBJ whole genome shotgun (WGS) entry which is preliminary data.</text>
</comment>
<feature type="transmembrane region" description="Helical" evidence="7">
    <location>
        <begin position="687"/>
        <end position="707"/>
    </location>
</feature>
<dbReference type="InterPro" id="IPR003838">
    <property type="entry name" value="ABC3_permease_C"/>
</dbReference>
<name>A0AAP2DBX1_9BACT</name>
<feature type="transmembrane region" description="Helical" evidence="7">
    <location>
        <begin position="381"/>
        <end position="410"/>
    </location>
</feature>
<dbReference type="EMBL" id="JAHESC010000020">
    <property type="protein sequence ID" value="MBT1687810.1"/>
    <property type="molecule type" value="Genomic_DNA"/>
</dbReference>
<dbReference type="RefSeq" id="WP_254091039.1">
    <property type="nucleotide sequence ID" value="NZ_JAHESC010000020.1"/>
</dbReference>
<dbReference type="InterPro" id="IPR050250">
    <property type="entry name" value="Macrolide_Exporter_MacB"/>
</dbReference>
<evidence type="ECO:0000256" key="7">
    <source>
        <dbReference type="SAM" id="Phobius"/>
    </source>
</evidence>
<proteinExistence type="inferred from homology"/>
<feature type="transmembrane region" description="Helical" evidence="7">
    <location>
        <begin position="431"/>
        <end position="451"/>
    </location>
</feature>
<reference evidence="10 11" key="1">
    <citation type="submission" date="2021-05" db="EMBL/GenBank/DDBJ databases">
        <title>A Polyphasic approach of four new species of the genus Ohtaekwangia: Ohtaekwangia histidinii sp. nov., Ohtaekwangia cretensis sp. nov., Ohtaekwangia indiensis sp. nov., Ohtaekwangia reichenbachii sp. nov. from diverse environment.</title>
        <authorList>
            <person name="Octaviana S."/>
        </authorList>
    </citation>
    <scope>NUCLEOTIDE SEQUENCE [LARGE SCALE GENOMIC DNA]</scope>
    <source>
        <strain evidence="10 11">PWU37</strain>
    </source>
</reference>
<feature type="transmembrane region" description="Helical" evidence="7">
    <location>
        <begin position="739"/>
        <end position="758"/>
    </location>
</feature>
<keyword evidence="3 7" id="KW-0812">Transmembrane</keyword>
<keyword evidence="4 7" id="KW-1133">Transmembrane helix</keyword>
<dbReference type="GO" id="GO:0005886">
    <property type="term" value="C:plasma membrane"/>
    <property type="evidence" value="ECO:0007669"/>
    <property type="project" value="UniProtKB-SubCell"/>
</dbReference>
<dbReference type="Pfam" id="PF12704">
    <property type="entry name" value="MacB_PCD"/>
    <property type="match status" value="2"/>
</dbReference>
<dbReference type="GO" id="GO:0022857">
    <property type="term" value="F:transmembrane transporter activity"/>
    <property type="evidence" value="ECO:0007669"/>
    <property type="project" value="TreeGrafter"/>
</dbReference>
<evidence type="ECO:0000256" key="2">
    <source>
        <dbReference type="ARBA" id="ARBA00022475"/>
    </source>
</evidence>
<evidence type="ECO:0000256" key="5">
    <source>
        <dbReference type="ARBA" id="ARBA00023136"/>
    </source>
</evidence>
<keyword evidence="2" id="KW-1003">Cell membrane</keyword>
<sequence>MIKNYLLLAFRNVLRNRSYTLINVLGLTIGLTACIIIFLLISYEVRFDRFHKHYDNIYRITQRTRSSSGEELNAATPYPVAKAFRNDFSQIPLVTQIHVQDESLVAVGDDKRMLKDIVYADSLFFEVFDFKVLSGNPRIELGEPGKVFLTRSTADKLLKGQDHGTIRYNGVEDLEVVGIIEDPVPESHIQFTMVISMASLKSDIFGGFPLDSWDMTAAGYTYFVLPDNMTPETVLKGLEGFIDKYYKKDEKEHNRNRVFELQSLRTIHFDTQFTDHATVTKAIDASNLWVMGILGIFILMIACVNFINLATALAMRKAKEIGVRKTLGARRRQLTLYFLGETFLITLIAVLISLCITEWTLPWLNGFLEKSLRVNLLSNGMLLVFLLVLILFTTVFSGFYPAVILSGFNPATVLKSKVTAQGTSGAGVRKVLVVFQFGIAQVLIICTLVIAGQMTYFRDKSLGFSQEAIINVPLPKPDVSLQASLRTRLEAIPEVQHVSLSLGPPTSDNVFRTNFQRNEKSSEGYTTTVKPVDWHYLETYGIKLLAGRWLNDTDEKQTGLDLPLEQRHYVYILNEAAIRRLGFPNPQAAIGQTIITGVYGIEAEIAGVVADYHTTSLHEPIVPVIMMNFPRFYYDAGIKVNSQNLSQTIAAIRTAWESVYPDFYFEYTFLDEEVAGQYRQDERTFTLFKIFAGISIFIGCLGLYGLISFMANQKLKEVGIRKVMGASVASIVMLFTREFIKLILIAFALAAPLAYFFMDNWLQGFAYRIDMPWWVFLLAVVVTLIIALLTVGYRSIRAAVTNPAEVLAAE</sequence>
<evidence type="ECO:0000313" key="10">
    <source>
        <dbReference type="EMBL" id="MBT1687810.1"/>
    </source>
</evidence>
<evidence type="ECO:0000256" key="4">
    <source>
        <dbReference type="ARBA" id="ARBA00022989"/>
    </source>
</evidence>
<evidence type="ECO:0000259" key="9">
    <source>
        <dbReference type="Pfam" id="PF12704"/>
    </source>
</evidence>
<comment type="similarity">
    <text evidence="6">Belongs to the ABC-4 integral membrane protein family.</text>
</comment>
<evidence type="ECO:0000259" key="8">
    <source>
        <dbReference type="Pfam" id="PF02687"/>
    </source>
</evidence>
<gene>
    <name evidence="10" type="ORF">KK078_14675</name>
</gene>
<feature type="domain" description="ABC3 transporter permease C-terminal" evidence="8">
    <location>
        <begin position="293"/>
        <end position="410"/>
    </location>
</feature>
<evidence type="ECO:0000256" key="1">
    <source>
        <dbReference type="ARBA" id="ARBA00004651"/>
    </source>
</evidence>
<evidence type="ECO:0000313" key="11">
    <source>
        <dbReference type="Proteomes" id="UP001319180"/>
    </source>
</evidence>
<protein>
    <submittedName>
        <fullName evidence="10">ABC transporter permease</fullName>
    </submittedName>
</protein>
<feature type="domain" description="MacB-like periplasmic core" evidence="9">
    <location>
        <begin position="467"/>
        <end position="636"/>
    </location>
</feature>
<evidence type="ECO:0000256" key="3">
    <source>
        <dbReference type="ARBA" id="ARBA00022692"/>
    </source>
</evidence>
<organism evidence="10 11">
    <name type="scientific">Dawidia soli</name>
    <dbReference type="NCBI Taxonomy" id="2782352"/>
    <lineage>
        <taxon>Bacteria</taxon>
        <taxon>Pseudomonadati</taxon>
        <taxon>Bacteroidota</taxon>
        <taxon>Cytophagia</taxon>
        <taxon>Cytophagales</taxon>
        <taxon>Chryseotaleaceae</taxon>
        <taxon>Dawidia</taxon>
    </lineage>
</organism>
<dbReference type="PANTHER" id="PTHR30572">
    <property type="entry name" value="MEMBRANE COMPONENT OF TRANSPORTER-RELATED"/>
    <property type="match status" value="1"/>
</dbReference>
<dbReference type="Pfam" id="PF02687">
    <property type="entry name" value="FtsX"/>
    <property type="match status" value="2"/>
</dbReference>
<feature type="transmembrane region" description="Helical" evidence="7">
    <location>
        <begin position="21"/>
        <end position="43"/>
    </location>
</feature>
<feature type="domain" description="ABC3 transporter permease C-terminal" evidence="8">
    <location>
        <begin position="690"/>
        <end position="803"/>
    </location>
</feature>
<keyword evidence="5 7" id="KW-0472">Membrane</keyword>
<accession>A0AAP2DBX1</accession>
<dbReference type="InterPro" id="IPR025857">
    <property type="entry name" value="MacB_PCD"/>
</dbReference>
<feature type="transmembrane region" description="Helical" evidence="7">
    <location>
        <begin position="773"/>
        <end position="793"/>
    </location>
</feature>
<comment type="subcellular location">
    <subcellularLocation>
        <location evidence="1">Cell membrane</location>
        <topology evidence="1">Multi-pass membrane protein</topology>
    </subcellularLocation>
</comment>
<dbReference type="Proteomes" id="UP001319180">
    <property type="component" value="Unassembled WGS sequence"/>
</dbReference>
<keyword evidence="11" id="KW-1185">Reference proteome</keyword>
<dbReference type="AlphaFoldDB" id="A0AAP2DBX1"/>
<feature type="domain" description="MacB-like periplasmic core" evidence="9">
    <location>
        <begin position="20"/>
        <end position="236"/>
    </location>
</feature>
<dbReference type="PROSITE" id="PS51257">
    <property type="entry name" value="PROKAR_LIPOPROTEIN"/>
    <property type="match status" value="1"/>
</dbReference>
<feature type="transmembrane region" description="Helical" evidence="7">
    <location>
        <begin position="288"/>
        <end position="315"/>
    </location>
</feature>
<evidence type="ECO:0000256" key="6">
    <source>
        <dbReference type="ARBA" id="ARBA00038076"/>
    </source>
</evidence>